<sequence length="685" mass="74322">MTSSERQAKLFSTTLYVANYIAKILDHQELLDRIVDIICSEFNFYYAGIFLLSEDKKWAVLKAGRSKAGAAMIVMNHKLEVGGDSMIGTAISQREARIALDVGEEAIHFSNPFLPDTRSEMALPLTLGPEVLGAITVQSVEESAFSDEDISTLQGLADLLAIAIDNAKQHKEKHRLLKQVERRARLLDAANEVGRGVASILDLDELLPKTVDIICNAYKFYYAGVFLIDEKKEFAVLRAGYGQAGEIMISQNHKLKLGGNSMIGMATQERQARISLDVDEEKAFYRNPLLPETRSEMALPLCIGSTCLGAVTVQSVEENAFSSVDIQTLQMMADHLAIAINNANLLKELENTHAALLRSKTFEALSGATTEAIHWIGNKALPITITAARMQDDLNEPELDVESLKEDLAMIDESARLIVDVKEALLGPARETAPRPVMLADLWSAAVYHQNISPEKLTINAVPGTSLAIGDSIQLVRTFGNLLLNADESGAKSIGIEIMPSEQAGFITTRISDDGIGIPLEMQDKIWASFFSTKGEGYKGMGLAACLHIISQHNGSISVESEPENGTTFSIELPAAETAPAADLSDAPGKIALIAPKGEWAEFVTTSLSSAGKTVLEQIDPKADLLLLDETLADQSLSSLKKLGRKTLILSAAPSVENTTKYLQSGVKDVVLKPYTPEELSEILE</sequence>
<dbReference type="InterPro" id="IPR003018">
    <property type="entry name" value="GAF"/>
</dbReference>
<dbReference type="PRINTS" id="PR00344">
    <property type="entry name" value="BCTRLSENSOR"/>
</dbReference>
<dbReference type="InterPro" id="IPR029016">
    <property type="entry name" value="GAF-like_dom_sf"/>
</dbReference>
<dbReference type="PROSITE" id="PS50109">
    <property type="entry name" value="HIS_KIN"/>
    <property type="match status" value="1"/>
</dbReference>
<evidence type="ECO:0000256" key="7">
    <source>
        <dbReference type="ARBA" id="ARBA00022840"/>
    </source>
</evidence>
<dbReference type="EC" id="2.7.13.3" evidence="2"/>
<dbReference type="PANTHER" id="PTHR43065:SF10">
    <property type="entry name" value="PEROXIDE STRESS-ACTIVATED HISTIDINE KINASE MAK3"/>
    <property type="match status" value="1"/>
</dbReference>
<accession>A0A8J6TIP2</accession>
<evidence type="ECO:0000256" key="2">
    <source>
        <dbReference type="ARBA" id="ARBA00012438"/>
    </source>
</evidence>
<dbReference type="Pfam" id="PF02518">
    <property type="entry name" value="HATPase_c"/>
    <property type="match status" value="1"/>
</dbReference>
<dbReference type="CDD" id="cd00075">
    <property type="entry name" value="HATPase"/>
    <property type="match status" value="1"/>
</dbReference>
<gene>
    <name evidence="10" type="ORF">H8E29_12100</name>
</gene>
<evidence type="ECO:0000256" key="8">
    <source>
        <dbReference type="ARBA" id="ARBA00023012"/>
    </source>
</evidence>
<feature type="domain" description="Histidine kinase" evidence="9">
    <location>
        <begin position="470"/>
        <end position="577"/>
    </location>
</feature>
<dbReference type="GO" id="GO:0000160">
    <property type="term" value="P:phosphorelay signal transduction system"/>
    <property type="evidence" value="ECO:0007669"/>
    <property type="project" value="UniProtKB-KW"/>
</dbReference>
<evidence type="ECO:0000256" key="6">
    <source>
        <dbReference type="ARBA" id="ARBA00022777"/>
    </source>
</evidence>
<dbReference type="InterPro" id="IPR036890">
    <property type="entry name" value="HATPase_C_sf"/>
</dbReference>
<evidence type="ECO:0000256" key="4">
    <source>
        <dbReference type="ARBA" id="ARBA00022679"/>
    </source>
</evidence>
<dbReference type="GO" id="GO:0005524">
    <property type="term" value="F:ATP binding"/>
    <property type="evidence" value="ECO:0007669"/>
    <property type="project" value="UniProtKB-KW"/>
</dbReference>
<evidence type="ECO:0000313" key="11">
    <source>
        <dbReference type="Proteomes" id="UP000614469"/>
    </source>
</evidence>
<organism evidence="10 11">
    <name type="scientific">Candidatus Desulfolinea nitratireducens</name>
    <dbReference type="NCBI Taxonomy" id="2841698"/>
    <lineage>
        <taxon>Bacteria</taxon>
        <taxon>Bacillati</taxon>
        <taxon>Chloroflexota</taxon>
        <taxon>Anaerolineae</taxon>
        <taxon>Anaerolineales</taxon>
        <taxon>Anaerolineales incertae sedis</taxon>
        <taxon>Candidatus Desulfolinea</taxon>
    </lineage>
</organism>
<dbReference type="Proteomes" id="UP000614469">
    <property type="component" value="Unassembled WGS sequence"/>
</dbReference>
<keyword evidence="3" id="KW-0597">Phosphoprotein</keyword>
<comment type="caution">
    <text evidence="10">The sequence shown here is derived from an EMBL/GenBank/DDBJ whole genome shotgun (WGS) entry which is preliminary data.</text>
</comment>
<dbReference type="SMART" id="SM00065">
    <property type="entry name" value="GAF"/>
    <property type="match status" value="2"/>
</dbReference>
<evidence type="ECO:0000313" key="10">
    <source>
        <dbReference type="EMBL" id="MBC8336000.1"/>
    </source>
</evidence>
<evidence type="ECO:0000256" key="5">
    <source>
        <dbReference type="ARBA" id="ARBA00022741"/>
    </source>
</evidence>
<evidence type="ECO:0000256" key="1">
    <source>
        <dbReference type="ARBA" id="ARBA00000085"/>
    </source>
</evidence>
<dbReference type="EMBL" id="JACNJN010000135">
    <property type="protein sequence ID" value="MBC8336000.1"/>
    <property type="molecule type" value="Genomic_DNA"/>
</dbReference>
<dbReference type="InterPro" id="IPR005467">
    <property type="entry name" value="His_kinase_dom"/>
</dbReference>
<dbReference type="InterPro" id="IPR003594">
    <property type="entry name" value="HATPase_dom"/>
</dbReference>
<dbReference type="InterPro" id="IPR004358">
    <property type="entry name" value="Sig_transdc_His_kin-like_C"/>
</dbReference>
<dbReference type="PANTHER" id="PTHR43065">
    <property type="entry name" value="SENSOR HISTIDINE KINASE"/>
    <property type="match status" value="1"/>
</dbReference>
<comment type="catalytic activity">
    <reaction evidence="1">
        <text>ATP + protein L-histidine = ADP + protein N-phospho-L-histidine.</text>
        <dbReference type="EC" id="2.7.13.3"/>
    </reaction>
</comment>
<proteinExistence type="predicted"/>
<keyword evidence="6" id="KW-0418">Kinase</keyword>
<evidence type="ECO:0000259" key="9">
    <source>
        <dbReference type="PROSITE" id="PS50109"/>
    </source>
</evidence>
<dbReference type="GO" id="GO:0004673">
    <property type="term" value="F:protein histidine kinase activity"/>
    <property type="evidence" value="ECO:0007669"/>
    <property type="project" value="UniProtKB-EC"/>
</dbReference>
<dbReference type="AlphaFoldDB" id="A0A8J6TIP2"/>
<dbReference type="SUPFAM" id="SSF55874">
    <property type="entry name" value="ATPase domain of HSP90 chaperone/DNA topoisomerase II/histidine kinase"/>
    <property type="match status" value="1"/>
</dbReference>
<dbReference type="InterPro" id="IPR011006">
    <property type="entry name" value="CheY-like_superfamily"/>
</dbReference>
<dbReference type="SMART" id="SM00387">
    <property type="entry name" value="HATPase_c"/>
    <property type="match status" value="1"/>
</dbReference>
<name>A0A8J6TIP2_9CHLR</name>
<dbReference type="SUPFAM" id="SSF52172">
    <property type="entry name" value="CheY-like"/>
    <property type="match status" value="1"/>
</dbReference>
<keyword evidence="7" id="KW-0067">ATP-binding</keyword>
<keyword evidence="8" id="KW-0902">Two-component regulatory system</keyword>
<dbReference type="Gene3D" id="3.30.450.40">
    <property type="match status" value="2"/>
</dbReference>
<dbReference type="Gene3D" id="3.30.565.10">
    <property type="entry name" value="Histidine kinase-like ATPase, C-terminal domain"/>
    <property type="match status" value="1"/>
</dbReference>
<keyword evidence="5" id="KW-0547">Nucleotide-binding</keyword>
<dbReference type="SUPFAM" id="SSF55781">
    <property type="entry name" value="GAF domain-like"/>
    <property type="match status" value="2"/>
</dbReference>
<keyword evidence="4" id="KW-0808">Transferase</keyword>
<dbReference type="Pfam" id="PF13185">
    <property type="entry name" value="GAF_2"/>
    <property type="match status" value="2"/>
</dbReference>
<evidence type="ECO:0000256" key="3">
    <source>
        <dbReference type="ARBA" id="ARBA00022553"/>
    </source>
</evidence>
<reference evidence="10 11" key="1">
    <citation type="submission" date="2020-08" db="EMBL/GenBank/DDBJ databases">
        <title>Bridging the membrane lipid divide: bacteria of the FCB group superphylum have the potential to synthesize archaeal ether lipids.</title>
        <authorList>
            <person name="Villanueva L."/>
            <person name="Von Meijenfeldt F.A.B."/>
            <person name="Westbye A.B."/>
            <person name="Yadav S."/>
            <person name="Hopmans E.C."/>
            <person name="Dutilh B.E."/>
            <person name="Sinninghe Damste J.S."/>
        </authorList>
    </citation>
    <scope>NUCLEOTIDE SEQUENCE [LARGE SCALE GENOMIC DNA]</scope>
    <source>
        <strain evidence="10">NIOZ-UU36</strain>
    </source>
</reference>
<protein>
    <recommendedName>
        <fullName evidence="2">histidine kinase</fullName>
        <ecNumber evidence="2">2.7.13.3</ecNumber>
    </recommendedName>
</protein>